<keyword evidence="1" id="KW-0472">Membrane</keyword>
<evidence type="ECO:0000313" key="2">
    <source>
        <dbReference type="EMBL" id="DAF90934.1"/>
    </source>
</evidence>
<evidence type="ECO:0000256" key="1">
    <source>
        <dbReference type="SAM" id="Phobius"/>
    </source>
</evidence>
<name>A0A8S5U970_9CAUD</name>
<proteinExistence type="predicted"/>
<accession>A0A8S5U970</accession>
<sequence length="48" mass="5599">MEKQYSNDHEKRLNYITWVIFISSIVFSILITLGMLLLLAAGVHYIWG</sequence>
<dbReference type="EMBL" id="BK016040">
    <property type="protein sequence ID" value="DAF90934.1"/>
    <property type="molecule type" value="Genomic_DNA"/>
</dbReference>
<feature type="transmembrane region" description="Helical" evidence="1">
    <location>
        <begin position="15"/>
        <end position="47"/>
    </location>
</feature>
<protein>
    <submittedName>
        <fullName evidence="2">Uncharacterized protein</fullName>
    </submittedName>
</protein>
<keyword evidence="1" id="KW-0812">Transmembrane</keyword>
<organism evidence="2">
    <name type="scientific">Podoviridae sp. ctrJu12</name>
    <dbReference type="NCBI Taxonomy" id="2825278"/>
    <lineage>
        <taxon>Viruses</taxon>
        <taxon>Duplodnaviria</taxon>
        <taxon>Heunggongvirae</taxon>
        <taxon>Uroviricota</taxon>
        <taxon>Caudoviricetes</taxon>
    </lineage>
</organism>
<reference evidence="2" key="1">
    <citation type="journal article" date="2021" name="Proc. Natl. Acad. Sci. U.S.A.">
        <title>A Catalog of Tens of Thousands of Viruses from Human Metagenomes Reveals Hidden Associations with Chronic Diseases.</title>
        <authorList>
            <person name="Tisza M.J."/>
            <person name="Buck C.B."/>
        </authorList>
    </citation>
    <scope>NUCLEOTIDE SEQUENCE</scope>
    <source>
        <strain evidence="2">CtrJu12</strain>
    </source>
</reference>
<keyword evidence="1" id="KW-1133">Transmembrane helix</keyword>